<name>A0ABW1SXM1_9ACTN</name>
<dbReference type="Gene3D" id="3.30.460.80">
    <property type="entry name" value="NADH:ubiquinone oxidoreductase, 30kDa subunit"/>
    <property type="match status" value="1"/>
</dbReference>
<dbReference type="InterPro" id="IPR037232">
    <property type="entry name" value="NADH_quin_OxRdtase_su_C/D-like"/>
</dbReference>
<keyword evidence="5" id="KW-1185">Reference proteome</keyword>
<sequence>MSAVVEAVQAGVGDSVLAVVPGFGPVTVDVAPLSWHEAVAAAAAAGATYADVLTAYDELELGFAVVVHLSTPDASDHVLLRTRVPRDRPEVATVVDLYRGLAWHERATHEMFGIGFVGNDDLSPLRTRPSLGAHPLRKDFVLAARVARPWPGEKDPAGDTGRARRRTLPPGVPEGWGEQA</sequence>
<dbReference type="InterPro" id="IPR001268">
    <property type="entry name" value="NADH_UbQ_OxRdtase_30kDa_su"/>
</dbReference>
<accession>A0ABW1SXM1</accession>
<feature type="domain" description="NADH:ubiquinone oxidoreductase 30kDa subunit" evidence="3">
    <location>
        <begin position="29"/>
        <end position="145"/>
    </location>
</feature>
<dbReference type="RefSeq" id="WP_386764212.1">
    <property type="nucleotide sequence ID" value="NZ_JBHSTI010000008.1"/>
</dbReference>
<dbReference type="PANTHER" id="PTHR10884">
    <property type="entry name" value="NADH DEHYDROGENASE UBIQUINONE IRON-SULFUR PROTEIN 3"/>
    <property type="match status" value="1"/>
</dbReference>
<gene>
    <name evidence="4" type="ORF">ACFQGU_04635</name>
</gene>
<dbReference type="SUPFAM" id="SSF143243">
    <property type="entry name" value="Nqo5-like"/>
    <property type="match status" value="1"/>
</dbReference>
<organism evidence="4 5">
    <name type="scientific">Longivirga aurantiaca</name>
    <dbReference type="NCBI Taxonomy" id="1837743"/>
    <lineage>
        <taxon>Bacteria</taxon>
        <taxon>Bacillati</taxon>
        <taxon>Actinomycetota</taxon>
        <taxon>Actinomycetes</taxon>
        <taxon>Sporichthyales</taxon>
        <taxon>Sporichthyaceae</taxon>
        <taxon>Longivirga</taxon>
    </lineage>
</organism>
<comment type="similarity">
    <text evidence="1">Belongs to the complex I 30 kDa subunit family.</text>
</comment>
<dbReference type="EMBL" id="JBHSTI010000008">
    <property type="protein sequence ID" value="MFC6237152.1"/>
    <property type="molecule type" value="Genomic_DNA"/>
</dbReference>
<dbReference type="Proteomes" id="UP001596138">
    <property type="component" value="Unassembled WGS sequence"/>
</dbReference>
<reference evidence="5" key="1">
    <citation type="journal article" date="2019" name="Int. J. Syst. Evol. Microbiol.">
        <title>The Global Catalogue of Microorganisms (GCM) 10K type strain sequencing project: providing services to taxonomists for standard genome sequencing and annotation.</title>
        <authorList>
            <consortium name="The Broad Institute Genomics Platform"/>
            <consortium name="The Broad Institute Genome Sequencing Center for Infectious Disease"/>
            <person name="Wu L."/>
            <person name="Ma J."/>
        </authorList>
    </citation>
    <scope>NUCLEOTIDE SEQUENCE [LARGE SCALE GENOMIC DNA]</scope>
    <source>
        <strain evidence="5">CGMCC 4.7317</strain>
    </source>
</reference>
<evidence type="ECO:0000313" key="4">
    <source>
        <dbReference type="EMBL" id="MFC6237152.1"/>
    </source>
</evidence>
<proteinExistence type="inferred from homology"/>
<evidence type="ECO:0000256" key="1">
    <source>
        <dbReference type="ARBA" id="ARBA00007569"/>
    </source>
</evidence>
<evidence type="ECO:0000256" key="2">
    <source>
        <dbReference type="SAM" id="MobiDB-lite"/>
    </source>
</evidence>
<evidence type="ECO:0000313" key="5">
    <source>
        <dbReference type="Proteomes" id="UP001596138"/>
    </source>
</evidence>
<evidence type="ECO:0000259" key="3">
    <source>
        <dbReference type="Pfam" id="PF00329"/>
    </source>
</evidence>
<comment type="caution">
    <text evidence="4">The sequence shown here is derived from an EMBL/GenBank/DDBJ whole genome shotgun (WGS) entry which is preliminary data.</text>
</comment>
<dbReference type="PANTHER" id="PTHR10884:SF14">
    <property type="entry name" value="NADH DEHYDROGENASE [UBIQUINONE] IRON-SULFUR PROTEIN 3, MITOCHONDRIAL"/>
    <property type="match status" value="1"/>
</dbReference>
<feature type="region of interest" description="Disordered" evidence="2">
    <location>
        <begin position="150"/>
        <end position="180"/>
    </location>
</feature>
<protein>
    <submittedName>
        <fullName evidence="4">NADH-quinone oxidoreductase subunit C</fullName>
    </submittedName>
</protein>
<dbReference type="Pfam" id="PF00329">
    <property type="entry name" value="Complex1_30kDa"/>
    <property type="match status" value="1"/>
</dbReference>